<dbReference type="InterPro" id="IPR054491">
    <property type="entry name" value="MGH1-like_GH"/>
</dbReference>
<proteinExistence type="inferred from homology"/>
<dbReference type="PANTHER" id="PTHR10412:SF11">
    <property type="entry name" value="MANNOSYL-OLIGOSACCHARIDE GLUCOSIDASE"/>
    <property type="match status" value="1"/>
</dbReference>
<dbReference type="AlphaFoldDB" id="A0A7K1Y1U3"/>
<evidence type="ECO:0000313" key="6">
    <source>
        <dbReference type="Proteomes" id="UP000451233"/>
    </source>
</evidence>
<dbReference type="InterPro" id="IPR004888">
    <property type="entry name" value="Glycoside_hydrolase_63"/>
</dbReference>
<evidence type="ECO:0000259" key="4">
    <source>
        <dbReference type="Pfam" id="PF22422"/>
    </source>
</evidence>
<evidence type="ECO:0000256" key="3">
    <source>
        <dbReference type="ARBA" id="ARBA00023295"/>
    </source>
</evidence>
<keyword evidence="2" id="KW-0378">Hydrolase</keyword>
<comment type="similarity">
    <text evidence="1">Belongs to the glycosyl hydrolase 63 family.</text>
</comment>
<dbReference type="Pfam" id="PF22422">
    <property type="entry name" value="MGH1-like_GH"/>
    <property type="match status" value="1"/>
</dbReference>
<comment type="caution">
    <text evidence="5">The sequence shown here is derived from an EMBL/GenBank/DDBJ whole genome shotgun (WGS) entry which is preliminary data.</text>
</comment>
<gene>
    <name evidence="5" type="ORF">GS398_18185</name>
</gene>
<protein>
    <recommendedName>
        <fullName evidence="4">Mannosylglycerate hydrolase MGH1-like glycoside hydrolase domain-containing protein</fullName>
    </recommendedName>
</protein>
<evidence type="ECO:0000256" key="1">
    <source>
        <dbReference type="ARBA" id="ARBA00010833"/>
    </source>
</evidence>
<dbReference type="Proteomes" id="UP000451233">
    <property type="component" value="Unassembled WGS sequence"/>
</dbReference>
<dbReference type="RefSeq" id="WP_160908229.1">
    <property type="nucleotide sequence ID" value="NZ_WVHS01000004.1"/>
</dbReference>
<dbReference type="Gene3D" id="1.50.10.10">
    <property type="match status" value="1"/>
</dbReference>
<keyword evidence="3" id="KW-0326">Glycosidase</keyword>
<evidence type="ECO:0000313" key="5">
    <source>
        <dbReference type="EMBL" id="MXV17233.1"/>
    </source>
</evidence>
<dbReference type="GO" id="GO:0006487">
    <property type="term" value="P:protein N-linked glycosylation"/>
    <property type="evidence" value="ECO:0007669"/>
    <property type="project" value="TreeGrafter"/>
</dbReference>
<organism evidence="5 6">
    <name type="scientific">Hufsiella ginkgonis</name>
    <dbReference type="NCBI Taxonomy" id="2695274"/>
    <lineage>
        <taxon>Bacteria</taxon>
        <taxon>Pseudomonadati</taxon>
        <taxon>Bacteroidota</taxon>
        <taxon>Sphingobacteriia</taxon>
        <taxon>Sphingobacteriales</taxon>
        <taxon>Sphingobacteriaceae</taxon>
        <taxon>Hufsiella</taxon>
    </lineage>
</organism>
<keyword evidence="6" id="KW-1185">Reference proteome</keyword>
<dbReference type="EMBL" id="WVHS01000004">
    <property type="protein sequence ID" value="MXV17233.1"/>
    <property type="molecule type" value="Genomic_DNA"/>
</dbReference>
<evidence type="ECO:0000256" key="2">
    <source>
        <dbReference type="ARBA" id="ARBA00022801"/>
    </source>
</evidence>
<dbReference type="GO" id="GO:0009311">
    <property type="term" value="P:oligosaccharide metabolic process"/>
    <property type="evidence" value="ECO:0007669"/>
    <property type="project" value="InterPro"/>
</dbReference>
<dbReference type="InterPro" id="IPR008928">
    <property type="entry name" value="6-hairpin_glycosidase_sf"/>
</dbReference>
<accession>A0A7K1Y1U3</accession>
<dbReference type="SUPFAM" id="SSF48208">
    <property type="entry name" value="Six-hairpin glycosidases"/>
    <property type="match status" value="1"/>
</dbReference>
<dbReference type="InterPro" id="IPR012341">
    <property type="entry name" value="6hp_glycosidase-like_sf"/>
</dbReference>
<dbReference type="PANTHER" id="PTHR10412">
    <property type="entry name" value="MANNOSYL-OLIGOSACCHARIDE GLUCOSIDASE"/>
    <property type="match status" value="1"/>
</dbReference>
<sequence>MKFPFSLNGCGLPLRLSCLLLVGIIWPGAVSAQPVARQIKTPEYRALQKELSSGWNTWYNNSVITQALLPESFAINLCIAHKNSSDFLKEVLPSTEILKRPEKVTLGLRADDGSYTSLRLSYKGDELDIQTATRDGEEYILVTSAKPSAAYLIAEAGILWNAPGAVGASADRLFGEFGARRIQVFFTEKPVQQAYVGSTGPHLTFPLTTELGISTGRRCTLAEIRSVIAQRRAAQEKRVSAYGDLSEPFRAMQSVLAWNTIYDAANQRVITPVSRLWNYRWGAGYVLFNWDTYFASYMLALFNKKLAYANAVEMTKAITREGFVPNFQSIGRGVSTDRSQPPVGSTIILNIYRQHRDKWFLEEVYDELLTWNRWWPKHRNIDGYLAWGSFDGATGRVSQTFSKYESGLDNSPMYDGVPLDSVTHTLALADVGLLSLYISDCRALSAIASELGMTNDARELNQRAELYKKKLVTLWDEKSGIYRNKRLDNGAFSPRLSPTNFYPLLAGVPTAEQAERMLKEHFYNAGEFYGRFMIPSAPRNDPAFKDNDYWRGRIWGPLNFLTYLSLKNYETAPARAELIQKSRELFFKNWRLNNGVYENYNAVTGQGGDVINADGSYHWGALLVFMEFIEKGLIR</sequence>
<dbReference type="GO" id="GO:0004573">
    <property type="term" value="F:Glc3Man9GlcNAc2 oligosaccharide glucosidase activity"/>
    <property type="evidence" value="ECO:0007669"/>
    <property type="project" value="InterPro"/>
</dbReference>
<feature type="domain" description="Mannosylglycerate hydrolase MGH1-like glycoside hydrolase" evidence="4">
    <location>
        <begin position="287"/>
        <end position="619"/>
    </location>
</feature>
<name>A0A7K1Y1U3_9SPHI</name>
<reference evidence="5 6" key="1">
    <citation type="submission" date="2019-11" db="EMBL/GenBank/DDBJ databases">
        <title>Pedobacter sp. HMF7056 Genome sequencing and assembly.</title>
        <authorList>
            <person name="Kang H."/>
            <person name="Kim H."/>
            <person name="Joh K."/>
        </authorList>
    </citation>
    <scope>NUCLEOTIDE SEQUENCE [LARGE SCALE GENOMIC DNA]</scope>
    <source>
        <strain evidence="5 6">HMF7056</strain>
    </source>
</reference>